<dbReference type="GO" id="GO:0003735">
    <property type="term" value="F:structural constituent of ribosome"/>
    <property type="evidence" value="ECO:0007669"/>
    <property type="project" value="InterPro"/>
</dbReference>
<dbReference type="GO" id="GO:0006412">
    <property type="term" value="P:translation"/>
    <property type="evidence" value="ECO:0007669"/>
    <property type="project" value="UniProtKB-UniRule"/>
</dbReference>
<keyword evidence="2 5" id="KW-0689">Ribosomal protein</keyword>
<protein>
    <recommendedName>
        <fullName evidence="4 5">Large ribosomal subunit protein bL35</fullName>
    </recommendedName>
</protein>
<dbReference type="STRING" id="1802206.A3D35_00960"/>
<dbReference type="GO" id="GO:0015934">
    <property type="term" value="C:large ribosomal subunit"/>
    <property type="evidence" value="ECO:0007669"/>
    <property type="project" value="TreeGrafter"/>
</dbReference>
<dbReference type="Proteomes" id="UP000176421">
    <property type="component" value="Unassembled WGS sequence"/>
</dbReference>
<evidence type="ECO:0000256" key="2">
    <source>
        <dbReference type="ARBA" id="ARBA00022980"/>
    </source>
</evidence>
<evidence type="ECO:0000256" key="4">
    <source>
        <dbReference type="ARBA" id="ARBA00071664"/>
    </source>
</evidence>
<dbReference type="Gene3D" id="4.10.410.60">
    <property type="match status" value="1"/>
</dbReference>
<dbReference type="InterPro" id="IPR001706">
    <property type="entry name" value="Ribosomal_bL35"/>
</dbReference>
<dbReference type="FunFam" id="4.10.410.60:FF:000001">
    <property type="entry name" value="50S ribosomal protein L35"/>
    <property type="match status" value="1"/>
</dbReference>
<dbReference type="SUPFAM" id="SSF143034">
    <property type="entry name" value="L35p-like"/>
    <property type="match status" value="1"/>
</dbReference>
<dbReference type="HAMAP" id="MF_00514">
    <property type="entry name" value="Ribosomal_bL35"/>
    <property type="match status" value="1"/>
</dbReference>
<comment type="similarity">
    <text evidence="1 5">Belongs to the bacterial ribosomal protein bL35 family.</text>
</comment>
<dbReference type="InterPro" id="IPR021137">
    <property type="entry name" value="Ribosomal_bL35-like"/>
</dbReference>
<evidence type="ECO:0000256" key="5">
    <source>
        <dbReference type="HAMAP-Rule" id="MF_00514"/>
    </source>
</evidence>
<dbReference type="Pfam" id="PF01632">
    <property type="entry name" value="Ribosomal_L35p"/>
    <property type="match status" value="1"/>
</dbReference>
<organism evidence="6 7">
    <name type="scientific">Candidatus Staskawiczbacteria bacterium RIFCSPHIGHO2_02_FULL_34_9</name>
    <dbReference type="NCBI Taxonomy" id="1802206"/>
    <lineage>
        <taxon>Bacteria</taxon>
        <taxon>Candidatus Staskawicziibacteriota</taxon>
    </lineage>
</organism>
<dbReference type="InterPro" id="IPR037229">
    <property type="entry name" value="Ribosomal_bL35_sf"/>
</dbReference>
<evidence type="ECO:0000256" key="1">
    <source>
        <dbReference type="ARBA" id="ARBA00006598"/>
    </source>
</evidence>
<accession>A0A1G2I139</accession>
<dbReference type="AlphaFoldDB" id="A0A1G2I139"/>
<keyword evidence="3 5" id="KW-0687">Ribonucleoprotein</keyword>
<evidence type="ECO:0000313" key="6">
    <source>
        <dbReference type="EMBL" id="OGZ68130.1"/>
    </source>
</evidence>
<dbReference type="EMBL" id="MHOS01000025">
    <property type="protein sequence ID" value="OGZ68130.1"/>
    <property type="molecule type" value="Genomic_DNA"/>
</dbReference>
<dbReference type="PANTHER" id="PTHR33343">
    <property type="entry name" value="54S RIBOSOMAL PROTEIN BL35M"/>
    <property type="match status" value="1"/>
</dbReference>
<dbReference type="PROSITE" id="PS00936">
    <property type="entry name" value="RIBOSOMAL_L35"/>
    <property type="match status" value="1"/>
</dbReference>
<sequence length="61" mass="7302">MKTKKSLTKRFKITKNGKILRRLAGQNHYRSKKTGERKRKGRKWVTVSKSEVKRIKRFLSV</sequence>
<proteinExistence type="inferred from homology"/>
<evidence type="ECO:0000313" key="7">
    <source>
        <dbReference type="Proteomes" id="UP000176421"/>
    </source>
</evidence>
<reference evidence="6 7" key="1">
    <citation type="journal article" date="2016" name="Nat. Commun.">
        <title>Thousands of microbial genomes shed light on interconnected biogeochemical processes in an aquifer system.</title>
        <authorList>
            <person name="Anantharaman K."/>
            <person name="Brown C.T."/>
            <person name="Hug L.A."/>
            <person name="Sharon I."/>
            <person name="Castelle C.J."/>
            <person name="Probst A.J."/>
            <person name="Thomas B.C."/>
            <person name="Singh A."/>
            <person name="Wilkins M.J."/>
            <person name="Karaoz U."/>
            <person name="Brodie E.L."/>
            <person name="Williams K.H."/>
            <person name="Hubbard S.S."/>
            <person name="Banfield J.F."/>
        </authorList>
    </citation>
    <scope>NUCLEOTIDE SEQUENCE [LARGE SCALE GENOMIC DNA]</scope>
</reference>
<dbReference type="PANTHER" id="PTHR33343:SF1">
    <property type="entry name" value="LARGE RIBOSOMAL SUBUNIT PROTEIN BL35M"/>
    <property type="match status" value="1"/>
</dbReference>
<dbReference type="NCBIfam" id="TIGR00001">
    <property type="entry name" value="rpmI_bact"/>
    <property type="match status" value="1"/>
</dbReference>
<evidence type="ECO:0000256" key="3">
    <source>
        <dbReference type="ARBA" id="ARBA00023274"/>
    </source>
</evidence>
<comment type="caution">
    <text evidence="6">The sequence shown here is derived from an EMBL/GenBank/DDBJ whole genome shotgun (WGS) entry which is preliminary data.</text>
</comment>
<gene>
    <name evidence="5" type="primary">rpmI</name>
    <name evidence="6" type="ORF">A3D35_00960</name>
</gene>
<name>A0A1G2I139_9BACT</name>
<dbReference type="InterPro" id="IPR018265">
    <property type="entry name" value="Ribosomal_bL35_CS"/>
</dbReference>